<evidence type="ECO:0000256" key="1">
    <source>
        <dbReference type="SAM" id="MobiDB-lite"/>
    </source>
</evidence>
<accession>A0AAW2LLB9</accession>
<reference evidence="2" key="1">
    <citation type="submission" date="2020-06" db="EMBL/GenBank/DDBJ databases">
        <authorList>
            <person name="Li T."/>
            <person name="Hu X."/>
            <person name="Zhang T."/>
            <person name="Song X."/>
            <person name="Zhang H."/>
            <person name="Dai N."/>
            <person name="Sheng W."/>
            <person name="Hou X."/>
            <person name="Wei L."/>
        </authorList>
    </citation>
    <scope>NUCLEOTIDE SEQUENCE</scope>
    <source>
        <strain evidence="2">G02</strain>
        <tissue evidence="2">Leaf</tissue>
    </source>
</reference>
<name>A0AAW2LLB9_SESRA</name>
<proteinExistence type="predicted"/>
<dbReference type="EMBL" id="JACGWJ010000024">
    <property type="protein sequence ID" value="KAL0320010.1"/>
    <property type="molecule type" value="Genomic_DNA"/>
</dbReference>
<evidence type="ECO:0000313" key="2">
    <source>
        <dbReference type="EMBL" id="KAL0320010.1"/>
    </source>
</evidence>
<organism evidence="2">
    <name type="scientific">Sesamum radiatum</name>
    <name type="common">Black benniseed</name>
    <dbReference type="NCBI Taxonomy" id="300843"/>
    <lineage>
        <taxon>Eukaryota</taxon>
        <taxon>Viridiplantae</taxon>
        <taxon>Streptophyta</taxon>
        <taxon>Embryophyta</taxon>
        <taxon>Tracheophyta</taxon>
        <taxon>Spermatophyta</taxon>
        <taxon>Magnoliopsida</taxon>
        <taxon>eudicotyledons</taxon>
        <taxon>Gunneridae</taxon>
        <taxon>Pentapetalae</taxon>
        <taxon>asterids</taxon>
        <taxon>lamiids</taxon>
        <taxon>Lamiales</taxon>
        <taxon>Pedaliaceae</taxon>
        <taxon>Sesamum</taxon>
    </lineage>
</organism>
<sequence length="83" mass="8809">MGSPFLVVGGLGDVYKSISPNENGGPGEDNNAIEGSGPDKKNDPRKASDQALHEEEANARIINEWVKDEVDIRSRCTISPGGT</sequence>
<gene>
    <name evidence="2" type="ORF">Sradi_5262500</name>
</gene>
<reference evidence="2" key="2">
    <citation type="journal article" date="2024" name="Plant">
        <title>Genomic evolution and insights into agronomic trait innovations of Sesamum species.</title>
        <authorList>
            <person name="Miao H."/>
            <person name="Wang L."/>
            <person name="Qu L."/>
            <person name="Liu H."/>
            <person name="Sun Y."/>
            <person name="Le M."/>
            <person name="Wang Q."/>
            <person name="Wei S."/>
            <person name="Zheng Y."/>
            <person name="Lin W."/>
            <person name="Duan Y."/>
            <person name="Cao H."/>
            <person name="Xiong S."/>
            <person name="Wang X."/>
            <person name="Wei L."/>
            <person name="Li C."/>
            <person name="Ma Q."/>
            <person name="Ju M."/>
            <person name="Zhao R."/>
            <person name="Li G."/>
            <person name="Mu C."/>
            <person name="Tian Q."/>
            <person name="Mei H."/>
            <person name="Zhang T."/>
            <person name="Gao T."/>
            <person name="Zhang H."/>
        </authorList>
    </citation>
    <scope>NUCLEOTIDE SEQUENCE</scope>
    <source>
        <strain evidence="2">G02</strain>
    </source>
</reference>
<feature type="compositionally biased region" description="Basic and acidic residues" evidence="1">
    <location>
        <begin position="37"/>
        <end position="55"/>
    </location>
</feature>
<protein>
    <submittedName>
        <fullName evidence="2">Uncharacterized protein</fullName>
    </submittedName>
</protein>
<dbReference type="AlphaFoldDB" id="A0AAW2LLB9"/>
<comment type="caution">
    <text evidence="2">The sequence shown here is derived from an EMBL/GenBank/DDBJ whole genome shotgun (WGS) entry which is preliminary data.</text>
</comment>
<feature type="region of interest" description="Disordered" evidence="1">
    <location>
        <begin position="13"/>
        <end position="55"/>
    </location>
</feature>